<proteinExistence type="predicted"/>
<dbReference type="Proteomes" id="UP000237846">
    <property type="component" value="Unassembled WGS sequence"/>
</dbReference>
<dbReference type="AlphaFoldDB" id="A0A2T0QC16"/>
<comment type="caution">
    <text evidence="1">The sequence shown here is derived from an EMBL/GenBank/DDBJ whole genome shotgun (WGS) entry which is preliminary data.</text>
</comment>
<sequence length="167" mass="18090">MRLHRFIPFVRDLVVADASPVVSETRTFEELGDADRRFGLMLRFSNDARVFLQAVAISPPGGNPFSEPERIEHGEPPAAATPYELQTMSGRVRIVDVEGYLLALIANSGNTEIKALGALSADPVSTKPAGVEVVFHNGAKSWLYFLHALRAGEEPSASSAFKPLEAV</sequence>
<gene>
    <name evidence="1" type="ORF">CLV72_1013</name>
</gene>
<name>A0A2T0QC16_9ACTN</name>
<dbReference type="EMBL" id="PVZC01000001">
    <property type="protein sequence ID" value="PRY01421.1"/>
    <property type="molecule type" value="Genomic_DNA"/>
</dbReference>
<organism evidence="1 2">
    <name type="scientific">Allonocardiopsis opalescens</name>
    <dbReference type="NCBI Taxonomy" id="1144618"/>
    <lineage>
        <taxon>Bacteria</taxon>
        <taxon>Bacillati</taxon>
        <taxon>Actinomycetota</taxon>
        <taxon>Actinomycetes</taxon>
        <taxon>Streptosporangiales</taxon>
        <taxon>Allonocardiopsis</taxon>
    </lineage>
</organism>
<reference evidence="1 2" key="1">
    <citation type="submission" date="2018-03" db="EMBL/GenBank/DDBJ databases">
        <title>Genomic Encyclopedia of Archaeal and Bacterial Type Strains, Phase II (KMG-II): from individual species to whole genera.</title>
        <authorList>
            <person name="Goeker M."/>
        </authorList>
    </citation>
    <scope>NUCLEOTIDE SEQUENCE [LARGE SCALE GENOMIC DNA]</scope>
    <source>
        <strain evidence="1 2">DSM 45601</strain>
    </source>
</reference>
<protein>
    <submittedName>
        <fullName evidence="1">Uncharacterized protein</fullName>
    </submittedName>
</protein>
<accession>A0A2T0QC16</accession>
<dbReference type="OrthoDB" id="3473536at2"/>
<dbReference type="RefSeq" id="WP_106237060.1">
    <property type="nucleotide sequence ID" value="NZ_PVZC01000001.1"/>
</dbReference>
<evidence type="ECO:0000313" key="2">
    <source>
        <dbReference type="Proteomes" id="UP000237846"/>
    </source>
</evidence>
<evidence type="ECO:0000313" key="1">
    <source>
        <dbReference type="EMBL" id="PRY01421.1"/>
    </source>
</evidence>
<keyword evidence="2" id="KW-1185">Reference proteome</keyword>